<keyword evidence="11" id="KW-0234">DNA repair</keyword>
<dbReference type="InterPro" id="IPR052131">
    <property type="entry name" value="ATRX_domain-containing"/>
</dbReference>
<dbReference type="Gene3D" id="3.30.40.10">
    <property type="entry name" value="Zinc/RING finger domain, C3HC4 (zinc finger)"/>
    <property type="match status" value="1"/>
</dbReference>
<dbReference type="InterPro" id="IPR013083">
    <property type="entry name" value="Znf_RING/FYVE/PHD"/>
</dbReference>
<evidence type="ECO:0000256" key="8">
    <source>
        <dbReference type="ARBA" id="ARBA00022833"/>
    </source>
</evidence>
<dbReference type="InterPro" id="IPR025766">
    <property type="entry name" value="ADD"/>
</dbReference>
<evidence type="ECO:0000313" key="17">
    <source>
        <dbReference type="Proteomes" id="UP001153712"/>
    </source>
</evidence>
<evidence type="ECO:0000256" key="6">
    <source>
        <dbReference type="ARBA" id="ARBA00022771"/>
    </source>
</evidence>
<feature type="region of interest" description="Disordered" evidence="14">
    <location>
        <begin position="35"/>
        <end position="208"/>
    </location>
</feature>
<comment type="subcellular location">
    <subcellularLocation>
        <location evidence="1">Nucleus</location>
    </subcellularLocation>
</comment>
<dbReference type="GO" id="GO:0010468">
    <property type="term" value="P:regulation of gene expression"/>
    <property type="evidence" value="ECO:0007669"/>
    <property type="project" value="UniProtKB-ARBA"/>
</dbReference>
<feature type="compositionally biased region" description="Polar residues" evidence="14">
    <location>
        <begin position="885"/>
        <end position="896"/>
    </location>
</feature>
<keyword evidence="8" id="KW-0862">Zinc</keyword>
<dbReference type="GO" id="GO:0006338">
    <property type="term" value="P:chromatin remodeling"/>
    <property type="evidence" value="ECO:0007669"/>
    <property type="project" value="TreeGrafter"/>
</dbReference>
<dbReference type="GO" id="GO:0005721">
    <property type="term" value="C:pericentric heterochromatin"/>
    <property type="evidence" value="ECO:0007669"/>
    <property type="project" value="TreeGrafter"/>
</dbReference>
<dbReference type="GO" id="GO:0016787">
    <property type="term" value="F:hydrolase activity"/>
    <property type="evidence" value="ECO:0007669"/>
    <property type="project" value="UniProtKB-KW"/>
</dbReference>
<keyword evidence="6" id="KW-0863">Zinc-finger</keyword>
<dbReference type="GO" id="GO:0031490">
    <property type="term" value="F:chromatin DNA binding"/>
    <property type="evidence" value="ECO:0007669"/>
    <property type="project" value="TreeGrafter"/>
</dbReference>
<dbReference type="GO" id="GO:0031297">
    <property type="term" value="P:replication fork processing"/>
    <property type="evidence" value="ECO:0007669"/>
    <property type="project" value="TreeGrafter"/>
</dbReference>
<evidence type="ECO:0000256" key="7">
    <source>
        <dbReference type="ARBA" id="ARBA00022801"/>
    </source>
</evidence>
<evidence type="ECO:0000259" key="15">
    <source>
        <dbReference type="PROSITE" id="PS51533"/>
    </source>
</evidence>
<keyword evidence="7" id="KW-0378">Hydrolase</keyword>
<evidence type="ECO:0000256" key="13">
    <source>
        <dbReference type="ARBA" id="ARBA00047995"/>
    </source>
</evidence>
<evidence type="ECO:0000256" key="3">
    <source>
        <dbReference type="ARBA" id="ARBA00022723"/>
    </source>
</evidence>
<name>A0A9P0DNX6_PHYSR</name>
<dbReference type="OrthoDB" id="6286493at2759"/>
<evidence type="ECO:0000256" key="11">
    <source>
        <dbReference type="ARBA" id="ARBA00023204"/>
    </source>
</evidence>
<dbReference type="EMBL" id="OU900105">
    <property type="protein sequence ID" value="CAH1161736.1"/>
    <property type="molecule type" value="Genomic_DNA"/>
</dbReference>
<feature type="compositionally biased region" description="Polar residues" evidence="14">
    <location>
        <begin position="149"/>
        <end position="158"/>
    </location>
</feature>
<feature type="compositionally biased region" description="Basic and acidic residues" evidence="14">
    <location>
        <begin position="178"/>
        <end position="192"/>
    </location>
</feature>
<feature type="region of interest" description="Disordered" evidence="14">
    <location>
        <begin position="829"/>
        <end position="865"/>
    </location>
</feature>
<keyword evidence="12" id="KW-0539">Nucleus</keyword>
<feature type="domain" description="PHD-type" evidence="15">
    <location>
        <begin position="329"/>
        <end position="467"/>
    </location>
</feature>
<keyword evidence="5" id="KW-0227">DNA damage</keyword>
<dbReference type="CDD" id="cd11726">
    <property type="entry name" value="ADDz_ATRX"/>
    <property type="match status" value="1"/>
</dbReference>
<evidence type="ECO:0000313" key="16">
    <source>
        <dbReference type="EMBL" id="CAH1161736.1"/>
    </source>
</evidence>
<accession>A0A9P0DNX6</accession>
<keyword evidence="17" id="KW-1185">Reference proteome</keyword>
<organism evidence="16 17">
    <name type="scientific">Phyllotreta striolata</name>
    <name type="common">Striped flea beetle</name>
    <name type="synonym">Crioceris striolata</name>
    <dbReference type="NCBI Taxonomy" id="444603"/>
    <lineage>
        <taxon>Eukaryota</taxon>
        <taxon>Metazoa</taxon>
        <taxon>Ecdysozoa</taxon>
        <taxon>Arthropoda</taxon>
        <taxon>Hexapoda</taxon>
        <taxon>Insecta</taxon>
        <taxon>Pterygota</taxon>
        <taxon>Neoptera</taxon>
        <taxon>Endopterygota</taxon>
        <taxon>Coleoptera</taxon>
        <taxon>Polyphaga</taxon>
        <taxon>Cucujiformia</taxon>
        <taxon>Chrysomeloidea</taxon>
        <taxon>Chrysomelidae</taxon>
        <taxon>Galerucinae</taxon>
        <taxon>Alticini</taxon>
        <taxon>Phyllotreta</taxon>
    </lineage>
</organism>
<feature type="compositionally biased region" description="Acidic residues" evidence="14">
    <location>
        <begin position="51"/>
        <end position="63"/>
    </location>
</feature>
<sequence>METETLSNHVLSENAMKISDIQDSESVKSSFEIKAQNAVAEDEVDKTPLETESDYECEEEEEAEKLLLSPTHSDKLYDTDDEPLTPILNKQSDHSSDDDDEDDKNKADNNGNDDAEDEKSTKEIDVNNSDDVHTTDNIEDKLESKDTVLNDNSDNNAIDSKEVKDESNSMDNSNEISDIDKERTDSSEKPVEDGSVIEGTEATTKKEVAVKDKNEAKSVEQTEEILDEDISIISDSTSNDATKLKETEGEDDIEMDEDFDPSLLCPELSMEVDEAPVITTNDAPAPDGSKSPLRLYDPIFSTFVDEMTGAEVDFNLTTEELELKAKTYGLDNPVQFTKIHCTACNVHLGSALDGQGNRFVHPLLKVLICKKCYHFYTSGEFEKDEDGSELYCRWCGQGGQVLCCSNCEMVFCKKCIRINFDRKKLADIQKSDDWLCFRCNSSQLIHLRIHCAEFIEYVQTEFRRAGTADNTNSLMHTDHTRCCSTQKKRSLDHSGANPAKKRRRFGEDEDPDYDPSKEREAAANASTPIVNPVVLTPRAPFTPNFRPTIVRTSATVAIRPRMSIVTTLKNTVRLPPGIRISGAGNAGGTAPVRAARPNSGIVPGAAIAMKHEWFEKTVRAAARVNSNLSYTLTQLNRAQSNATSIEGLAVVHNRLQEILSSSINSLIQIRKNLRTEFIAGIKNIRFPAKSVVAPSTSKENDDDVIIVSDDPPPLVSVVATNNKITLPPSISLLKKSPISTPSGDSNTASNVASCTKIARIARKKTASSEETNKQTKGGFLRVKSFSALQSVTSECITIPDDNESECDSRSAANDPVDPLEVTEVEPEDPLKIDNGQANGLMNGSVTGRDGNGECDEKDKKVAKKVEETSKKLLKSARVVMKRETNIQTKDNGSKELSNGVKK</sequence>
<dbReference type="InterPro" id="IPR011011">
    <property type="entry name" value="Znf_FYVE_PHD"/>
</dbReference>
<dbReference type="PANTHER" id="PTHR46357">
    <property type="entry name" value="TRANSCRIPTIONAL REGULATOR ATRX"/>
    <property type="match status" value="1"/>
</dbReference>
<dbReference type="Pfam" id="PF17981">
    <property type="entry name" value="ADD_ATRX"/>
    <property type="match status" value="1"/>
</dbReference>
<comment type="similarity">
    <text evidence="2">Belongs to the SNF2/RAD54 helicase family.</text>
</comment>
<evidence type="ECO:0000256" key="1">
    <source>
        <dbReference type="ARBA" id="ARBA00004123"/>
    </source>
</evidence>
<dbReference type="AlphaFoldDB" id="A0A9P0DNX6"/>
<proteinExistence type="inferred from homology"/>
<dbReference type="GO" id="GO:0006281">
    <property type="term" value="P:DNA repair"/>
    <property type="evidence" value="ECO:0007669"/>
    <property type="project" value="UniProtKB-KW"/>
</dbReference>
<dbReference type="GO" id="GO:0008270">
    <property type="term" value="F:zinc ion binding"/>
    <property type="evidence" value="ECO:0007669"/>
    <property type="project" value="UniProtKB-KW"/>
</dbReference>
<comment type="catalytic activity">
    <reaction evidence="13">
        <text>ATP + H2O = ADP + phosphate + H(+)</text>
        <dbReference type="Rhea" id="RHEA:13065"/>
        <dbReference type="ChEBI" id="CHEBI:15377"/>
        <dbReference type="ChEBI" id="CHEBI:15378"/>
        <dbReference type="ChEBI" id="CHEBI:30616"/>
        <dbReference type="ChEBI" id="CHEBI:43474"/>
        <dbReference type="ChEBI" id="CHEBI:456216"/>
        <dbReference type="EC" id="3.6.4.12"/>
    </reaction>
</comment>
<keyword evidence="9" id="KW-0067">ATP-binding</keyword>
<evidence type="ECO:0000256" key="2">
    <source>
        <dbReference type="ARBA" id="ARBA00007025"/>
    </source>
</evidence>
<feature type="compositionally biased region" description="Basic and acidic residues" evidence="14">
    <location>
        <begin position="118"/>
        <end position="148"/>
    </location>
</feature>
<dbReference type="GO" id="GO:0005634">
    <property type="term" value="C:nucleus"/>
    <property type="evidence" value="ECO:0007669"/>
    <property type="project" value="UniProtKB-SubCell"/>
</dbReference>
<reference evidence="16" key="1">
    <citation type="submission" date="2022-01" db="EMBL/GenBank/DDBJ databases">
        <authorList>
            <person name="King R."/>
        </authorList>
    </citation>
    <scope>NUCLEOTIDE SEQUENCE</scope>
</reference>
<dbReference type="SUPFAM" id="SSF57903">
    <property type="entry name" value="FYVE/PHD zinc finger"/>
    <property type="match status" value="1"/>
</dbReference>
<feature type="region of interest" description="Disordered" evidence="14">
    <location>
        <begin position="881"/>
        <end position="902"/>
    </location>
</feature>
<dbReference type="GO" id="GO:0005524">
    <property type="term" value="F:ATP binding"/>
    <property type="evidence" value="ECO:0007669"/>
    <property type="project" value="UniProtKB-KW"/>
</dbReference>
<evidence type="ECO:0000256" key="5">
    <source>
        <dbReference type="ARBA" id="ARBA00022763"/>
    </source>
</evidence>
<evidence type="ECO:0000256" key="9">
    <source>
        <dbReference type="ARBA" id="ARBA00022840"/>
    </source>
</evidence>
<dbReference type="GO" id="GO:0003678">
    <property type="term" value="F:DNA helicase activity"/>
    <property type="evidence" value="ECO:0007669"/>
    <property type="project" value="UniProtKB-EC"/>
</dbReference>
<evidence type="ECO:0000256" key="10">
    <source>
        <dbReference type="ARBA" id="ARBA00023125"/>
    </source>
</evidence>
<dbReference type="Proteomes" id="UP001153712">
    <property type="component" value="Chromosome 12"/>
</dbReference>
<protein>
    <recommendedName>
        <fullName evidence="15">PHD-type domain-containing protein</fullName>
    </recommendedName>
</protein>
<dbReference type="InterPro" id="IPR041430">
    <property type="entry name" value="ADD_ATRX"/>
</dbReference>
<keyword evidence="4" id="KW-0547">Nucleotide-binding</keyword>
<evidence type="ECO:0000256" key="14">
    <source>
        <dbReference type="SAM" id="MobiDB-lite"/>
    </source>
</evidence>
<keyword evidence="3" id="KW-0479">Metal-binding</keyword>
<gene>
    <name evidence="16" type="ORF">PHYEVI_LOCUS3264</name>
</gene>
<keyword evidence="10" id="KW-0238">DNA-binding</keyword>
<evidence type="ECO:0000256" key="4">
    <source>
        <dbReference type="ARBA" id="ARBA00022741"/>
    </source>
</evidence>
<feature type="compositionally biased region" description="Polar residues" evidence="14">
    <location>
        <begin position="835"/>
        <end position="845"/>
    </location>
</feature>
<feature type="region of interest" description="Disordered" evidence="14">
    <location>
        <begin position="485"/>
        <end position="525"/>
    </location>
</feature>
<dbReference type="PROSITE" id="PS51533">
    <property type="entry name" value="ADD"/>
    <property type="match status" value="1"/>
</dbReference>
<evidence type="ECO:0000256" key="12">
    <source>
        <dbReference type="ARBA" id="ARBA00023242"/>
    </source>
</evidence>
<feature type="compositionally biased region" description="Basic and acidic residues" evidence="14">
    <location>
        <begin position="850"/>
        <end position="865"/>
    </location>
</feature>
<dbReference type="PANTHER" id="PTHR46357:SF1">
    <property type="entry name" value="TRANSCRIPTIONAL REGULATOR ATRX"/>
    <property type="match status" value="1"/>
</dbReference>